<name>A0A3G9J9T8_9FIRM</name>
<dbReference type="InterPro" id="IPR036705">
    <property type="entry name" value="Ribosyl_crysJ1_sf"/>
</dbReference>
<evidence type="ECO:0000256" key="2">
    <source>
        <dbReference type="ARBA" id="ARBA00022801"/>
    </source>
</evidence>
<gene>
    <name evidence="4" type="ORF">SG0102_27540</name>
</gene>
<comment type="cofactor">
    <cofactor evidence="3">
        <name>Mg(2+)</name>
        <dbReference type="ChEBI" id="CHEBI:18420"/>
    </cofactor>
    <text evidence="3">Binds 2 magnesium ions per subunit.</text>
</comment>
<sequence length="325" mass="36161">MSRSIVKNVILGLAVGDALGVPVEFKSRDDLKVRPIQTMKGNGTYHKERGTWSDDTSLTLAGLESLTFGLDFNDVMERYKNWYVNGDYTPDGETFDIGNTTKNAITKYLHQVPPLQCGDSDEMSNGNGSLMRISPFVLYLYFHNYHLDEFDYRGYEIIHKASSLTHSHPRCLLGCGIYAKVLTALLNPLSGNKAATVQKAIDAALYSYDESMFSSGIKAEISTYEHLVDVLNFSKMSEETIHSTGYIVDTLEAALYCFLNTDSYKDCVLKAVNLGYDTDTTASVAGSLAGAFYGVETIPQEWLNTLVKKEYIISLCNGFEERNSH</sequence>
<dbReference type="Proteomes" id="UP000268059">
    <property type="component" value="Chromosome"/>
</dbReference>
<dbReference type="Gene3D" id="1.10.4080.10">
    <property type="entry name" value="ADP-ribosylation/Crystallin J1"/>
    <property type="match status" value="1"/>
</dbReference>
<dbReference type="PANTHER" id="PTHR16222">
    <property type="entry name" value="ADP-RIBOSYLGLYCOHYDROLASE"/>
    <property type="match status" value="1"/>
</dbReference>
<evidence type="ECO:0008006" key="6">
    <source>
        <dbReference type="Google" id="ProtNLM"/>
    </source>
</evidence>
<comment type="similarity">
    <text evidence="1">Belongs to the ADP-ribosylglycohydrolase family.</text>
</comment>
<evidence type="ECO:0000313" key="4">
    <source>
        <dbReference type="EMBL" id="BBH27820.1"/>
    </source>
</evidence>
<dbReference type="RefSeq" id="WP_125120516.1">
    <property type="nucleotide sequence ID" value="NZ_AP019309.1"/>
</dbReference>
<dbReference type="AlphaFoldDB" id="A0A3G9J9T8"/>
<protein>
    <recommendedName>
        <fullName evidence="6">ADP-ribosylglycohydrolase</fullName>
    </recommendedName>
</protein>
<dbReference type="SUPFAM" id="SSF101478">
    <property type="entry name" value="ADP-ribosylglycohydrolase"/>
    <property type="match status" value="1"/>
</dbReference>
<dbReference type="InterPro" id="IPR050792">
    <property type="entry name" value="ADP-ribosylglycohydrolase"/>
</dbReference>
<proteinExistence type="inferred from homology"/>
<dbReference type="GO" id="GO:0046872">
    <property type="term" value="F:metal ion binding"/>
    <property type="evidence" value="ECO:0007669"/>
    <property type="project" value="UniProtKB-KW"/>
</dbReference>
<dbReference type="KEGG" id="ebm:SG0102_27540"/>
<evidence type="ECO:0000313" key="5">
    <source>
        <dbReference type="Proteomes" id="UP000268059"/>
    </source>
</evidence>
<dbReference type="InterPro" id="IPR005502">
    <property type="entry name" value="Ribosyl_crysJ1"/>
</dbReference>
<feature type="binding site" evidence="3">
    <location>
        <position position="53"/>
    </location>
    <ligand>
        <name>Mg(2+)</name>
        <dbReference type="ChEBI" id="CHEBI:18420"/>
        <label>1</label>
    </ligand>
</feature>
<keyword evidence="3" id="KW-0479">Metal-binding</keyword>
<dbReference type="GO" id="GO:0016787">
    <property type="term" value="F:hydrolase activity"/>
    <property type="evidence" value="ECO:0007669"/>
    <property type="project" value="UniProtKB-KW"/>
</dbReference>
<feature type="binding site" evidence="3">
    <location>
        <position position="277"/>
    </location>
    <ligand>
        <name>Mg(2+)</name>
        <dbReference type="ChEBI" id="CHEBI:18420"/>
        <label>1</label>
    </ligand>
</feature>
<dbReference type="InParanoid" id="A0A3G9J9T8"/>
<dbReference type="PANTHER" id="PTHR16222:SF24">
    <property type="entry name" value="ADP-RIBOSYLHYDROLASE ARH3"/>
    <property type="match status" value="1"/>
</dbReference>
<keyword evidence="2" id="KW-0378">Hydrolase</keyword>
<reference evidence="4 5" key="1">
    <citation type="submission" date="2018-11" db="EMBL/GenBank/DDBJ databases">
        <title>Novel Erysipelotrichaceae bacterium isolated from small intestine of a swine.</title>
        <authorList>
            <person name="Kim J.S."/>
            <person name="Choe H."/>
            <person name="Lee Y.R."/>
            <person name="Kim K.M."/>
            <person name="Park D.S."/>
        </authorList>
    </citation>
    <scope>NUCLEOTIDE SEQUENCE [LARGE SCALE GENOMIC DNA]</scope>
    <source>
        <strain evidence="4 5">SG0102</strain>
    </source>
</reference>
<keyword evidence="3" id="KW-0460">Magnesium</keyword>
<accession>A0A3G9J9T8</accession>
<evidence type="ECO:0000256" key="1">
    <source>
        <dbReference type="ARBA" id="ARBA00010702"/>
    </source>
</evidence>
<feature type="binding site" evidence="3">
    <location>
        <position position="279"/>
    </location>
    <ligand>
        <name>Mg(2+)</name>
        <dbReference type="ChEBI" id="CHEBI:18420"/>
        <label>1</label>
    </ligand>
</feature>
<keyword evidence="5" id="KW-1185">Reference proteome</keyword>
<organism evidence="4 5">
    <name type="scientific">Intestinibaculum porci</name>
    <dbReference type="NCBI Taxonomy" id="2487118"/>
    <lineage>
        <taxon>Bacteria</taxon>
        <taxon>Bacillati</taxon>
        <taxon>Bacillota</taxon>
        <taxon>Erysipelotrichia</taxon>
        <taxon>Erysipelotrichales</taxon>
        <taxon>Erysipelotrichaceae</taxon>
        <taxon>Intestinibaculum</taxon>
    </lineage>
</organism>
<feature type="binding site" evidence="3">
    <location>
        <position position="54"/>
    </location>
    <ligand>
        <name>Mg(2+)</name>
        <dbReference type="ChEBI" id="CHEBI:18420"/>
        <label>1</label>
    </ligand>
</feature>
<feature type="binding site" evidence="3">
    <location>
        <position position="55"/>
    </location>
    <ligand>
        <name>Mg(2+)</name>
        <dbReference type="ChEBI" id="CHEBI:18420"/>
        <label>1</label>
    </ligand>
</feature>
<evidence type="ECO:0000256" key="3">
    <source>
        <dbReference type="PIRSR" id="PIRSR605502-1"/>
    </source>
</evidence>
<dbReference type="EMBL" id="AP019309">
    <property type="protein sequence ID" value="BBH27820.1"/>
    <property type="molecule type" value="Genomic_DNA"/>
</dbReference>
<dbReference type="Pfam" id="PF03747">
    <property type="entry name" value="ADP_ribosyl_GH"/>
    <property type="match status" value="1"/>
</dbReference>
<dbReference type="OrthoDB" id="9798107at2"/>
<feature type="binding site" evidence="3">
    <location>
        <position position="280"/>
    </location>
    <ligand>
        <name>Mg(2+)</name>
        <dbReference type="ChEBI" id="CHEBI:18420"/>
        <label>1</label>
    </ligand>
</feature>